<feature type="transmembrane region" description="Helical" evidence="9">
    <location>
        <begin position="134"/>
        <end position="153"/>
    </location>
</feature>
<evidence type="ECO:0000256" key="5">
    <source>
        <dbReference type="ARBA" id="ARBA00022692"/>
    </source>
</evidence>
<accession>A0A7V2SKN8</accession>
<keyword evidence="7 9" id="KW-0472">Membrane</keyword>
<dbReference type="InterPro" id="IPR007387">
    <property type="entry name" value="TRAP_DctQ"/>
</dbReference>
<name>A0A7V2SKN8_9BACT</name>
<evidence type="ECO:0000256" key="9">
    <source>
        <dbReference type="SAM" id="Phobius"/>
    </source>
</evidence>
<proteinExistence type="inferred from homology"/>
<gene>
    <name evidence="11" type="ORF">ENJ74_00550</name>
</gene>
<evidence type="ECO:0000256" key="1">
    <source>
        <dbReference type="ARBA" id="ARBA00004429"/>
    </source>
</evidence>
<comment type="similarity">
    <text evidence="8">Belongs to the TRAP transporter small permease family.</text>
</comment>
<keyword evidence="5 9" id="KW-0812">Transmembrane</keyword>
<evidence type="ECO:0000313" key="11">
    <source>
        <dbReference type="EMBL" id="HFC03335.1"/>
    </source>
</evidence>
<feature type="transmembrane region" description="Helical" evidence="9">
    <location>
        <begin position="7"/>
        <end position="34"/>
    </location>
</feature>
<dbReference type="Proteomes" id="UP000885722">
    <property type="component" value="Unassembled WGS sequence"/>
</dbReference>
<dbReference type="InterPro" id="IPR055348">
    <property type="entry name" value="DctQ"/>
</dbReference>
<feature type="transmembrane region" description="Helical" evidence="9">
    <location>
        <begin position="54"/>
        <end position="72"/>
    </location>
</feature>
<feature type="domain" description="Tripartite ATP-independent periplasmic transporters DctQ component" evidence="10">
    <location>
        <begin position="31"/>
        <end position="161"/>
    </location>
</feature>
<evidence type="ECO:0000256" key="2">
    <source>
        <dbReference type="ARBA" id="ARBA00022448"/>
    </source>
</evidence>
<keyword evidence="4" id="KW-0997">Cell inner membrane</keyword>
<feature type="transmembrane region" description="Helical" evidence="9">
    <location>
        <begin position="93"/>
        <end position="114"/>
    </location>
</feature>
<dbReference type="PANTHER" id="PTHR35011:SF2">
    <property type="entry name" value="2,3-DIKETO-L-GULONATE TRAP TRANSPORTER SMALL PERMEASE PROTEIN YIAM"/>
    <property type="match status" value="1"/>
</dbReference>
<dbReference type="EMBL" id="DRNO01000037">
    <property type="protein sequence ID" value="HFC03335.1"/>
    <property type="molecule type" value="Genomic_DNA"/>
</dbReference>
<evidence type="ECO:0000256" key="3">
    <source>
        <dbReference type="ARBA" id="ARBA00022475"/>
    </source>
</evidence>
<organism evidence="11">
    <name type="scientific">Nitratifractor salsuginis</name>
    <dbReference type="NCBI Taxonomy" id="269261"/>
    <lineage>
        <taxon>Bacteria</taxon>
        <taxon>Pseudomonadati</taxon>
        <taxon>Campylobacterota</taxon>
        <taxon>Epsilonproteobacteria</taxon>
        <taxon>Campylobacterales</taxon>
        <taxon>Sulfurovaceae</taxon>
        <taxon>Nitratifractor</taxon>
    </lineage>
</organism>
<keyword evidence="3" id="KW-1003">Cell membrane</keyword>
<dbReference type="Pfam" id="PF04290">
    <property type="entry name" value="DctQ"/>
    <property type="match status" value="1"/>
</dbReference>
<evidence type="ECO:0000256" key="7">
    <source>
        <dbReference type="ARBA" id="ARBA00023136"/>
    </source>
</evidence>
<dbReference type="GO" id="GO:0015740">
    <property type="term" value="P:C4-dicarboxylate transport"/>
    <property type="evidence" value="ECO:0007669"/>
    <property type="project" value="TreeGrafter"/>
</dbReference>
<evidence type="ECO:0000256" key="8">
    <source>
        <dbReference type="ARBA" id="ARBA00038436"/>
    </source>
</evidence>
<dbReference type="GO" id="GO:0005886">
    <property type="term" value="C:plasma membrane"/>
    <property type="evidence" value="ECO:0007669"/>
    <property type="project" value="UniProtKB-SubCell"/>
</dbReference>
<keyword evidence="6 9" id="KW-1133">Transmembrane helix</keyword>
<evidence type="ECO:0000256" key="4">
    <source>
        <dbReference type="ARBA" id="ARBA00022519"/>
    </source>
</evidence>
<dbReference type="GO" id="GO:0022857">
    <property type="term" value="F:transmembrane transporter activity"/>
    <property type="evidence" value="ECO:0007669"/>
    <property type="project" value="TreeGrafter"/>
</dbReference>
<comment type="caution">
    <text evidence="11">The sequence shown here is derived from an EMBL/GenBank/DDBJ whole genome shotgun (WGS) entry which is preliminary data.</text>
</comment>
<protein>
    <submittedName>
        <fullName evidence="11">TRAP transporter small permease</fullName>
    </submittedName>
</protein>
<comment type="subcellular location">
    <subcellularLocation>
        <location evidence="1">Cell inner membrane</location>
        <topology evidence="1">Multi-pass membrane protein</topology>
    </subcellularLocation>
</comment>
<keyword evidence="2" id="KW-0813">Transport</keyword>
<dbReference type="PANTHER" id="PTHR35011">
    <property type="entry name" value="2,3-DIKETO-L-GULONATE TRAP TRANSPORTER SMALL PERMEASE PROTEIN YIAM"/>
    <property type="match status" value="1"/>
</dbReference>
<evidence type="ECO:0000259" key="10">
    <source>
        <dbReference type="Pfam" id="PF04290"/>
    </source>
</evidence>
<evidence type="ECO:0000256" key="6">
    <source>
        <dbReference type="ARBA" id="ARBA00022989"/>
    </source>
</evidence>
<reference evidence="11" key="1">
    <citation type="journal article" date="2020" name="mSystems">
        <title>Genome- and Community-Level Interaction Insights into Carbon Utilization and Element Cycling Functions of Hydrothermarchaeota in Hydrothermal Sediment.</title>
        <authorList>
            <person name="Zhou Z."/>
            <person name="Liu Y."/>
            <person name="Xu W."/>
            <person name="Pan J."/>
            <person name="Luo Z.H."/>
            <person name="Li M."/>
        </authorList>
    </citation>
    <scope>NUCLEOTIDE SEQUENCE [LARGE SCALE GENOMIC DNA]</scope>
    <source>
        <strain evidence="11">HyVt-513</strain>
    </source>
</reference>
<sequence>MGIVKRFFHWLGLLIGWINQSIAAIGIAGGVALAFYNVVARYVFGSSLTWAGELTVYLFLWSAFFGAAYCFKQDAHISITILLEKVPPRVAKALLLLSHLVTFIYLAAVSWYGYEYLQLVIELDERSIDLDIPMWIPYLVIPVAFAFAAYRVAEKFIEIWRTPAGEVVHRSEAEMILAEMEEAASEELVKKVERKTGGML</sequence>
<dbReference type="AlphaFoldDB" id="A0A7V2SKN8"/>